<proteinExistence type="inferred from homology"/>
<evidence type="ECO:0000256" key="7">
    <source>
        <dbReference type="ARBA" id="ARBA00023136"/>
    </source>
</evidence>
<feature type="transmembrane region" description="Helical" evidence="8">
    <location>
        <begin position="56"/>
        <end position="79"/>
    </location>
</feature>
<evidence type="ECO:0000256" key="4">
    <source>
        <dbReference type="ARBA" id="ARBA00022692"/>
    </source>
</evidence>
<dbReference type="EMBL" id="LIHL02000001">
    <property type="protein sequence ID" value="KAF5480092.1"/>
    <property type="molecule type" value="Genomic_DNA"/>
</dbReference>
<evidence type="ECO:0000256" key="5">
    <source>
        <dbReference type="ARBA" id="ARBA00022970"/>
    </source>
</evidence>
<feature type="non-terminal residue" evidence="9">
    <location>
        <position position="1"/>
    </location>
</feature>
<reference evidence="9" key="1">
    <citation type="submission" date="2015-10" db="EMBL/GenBank/DDBJ databases">
        <authorList>
            <person name="Martinez-Garcia P.J."/>
            <person name="Crepeau M.W."/>
            <person name="Puiu D."/>
            <person name="Gonzalez-Ibeas D."/>
            <person name="Whalen J."/>
            <person name="Stevens K."/>
            <person name="Paul R."/>
            <person name="Butterfield T."/>
            <person name="Britton M."/>
            <person name="Reagan R."/>
            <person name="Chakraborty S."/>
            <person name="Walawage S.L."/>
            <person name="Vasquez-Gross H.A."/>
            <person name="Cardeno C."/>
            <person name="Famula R."/>
            <person name="Pratt K."/>
            <person name="Kuruganti S."/>
            <person name="Aradhya M.K."/>
            <person name="Leslie C.A."/>
            <person name="Dandekar A.M."/>
            <person name="Salzberg S.L."/>
            <person name="Wegrzyn J.L."/>
            <person name="Langley C.H."/>
            <person name="Neale D.B."/>
        </authorList>
    </citation>
    <scope>NUCLEOTIDE SEQUENCE</scope>
    <source>
        <tissue evidence="9">Leaves</tissue>
    </source>
</reference>
<keyword evidence="5" id="KW-0029">Amino-acid transport</keyword>
<gene>
    <name evidence="9" type="ORF">F2P56_000862</name>
</gene>
<organism evidence="9 10">
    <name type="scientific">Juglans regia</name>
    <name type="common">English walnut</name>
    <dbReference type="NCBI Taxonomy" id="51240"/>
    <lineage>
        <taxon>Eukaryota</taxon>
        <taxon>Viridiplantae</taxon>
        <taxon>Streptophyta</taxon>
        <taxon>Embryophyta</taxon>
        <taxon>Tracheophyta</taxon>
        <taxon>Spermatophyta</taxon>
        <taxon>Magnoliopsida</taxon>
        <taxon>eudicotyledons</taxon>
        <taxon>Gunneridae</taxon>
        <taxon>Pentapetalae</taxon>
        <taxon>rosids</taxon>
        <taxon>fabids</taxon>
        <taxon>Fagales</taxon>
        <taxon>Juglandaceae</taxon>
        <taxon>Juglans</taxon>
    </lineage>
</organism>
<keyword evidence="7 8" id="KW-0472">Membrane</keyword>
<dbReference type="GO" id="GO:0080143">
    <property type="term" value="P:regulation of amino acid export"/>
    <property type="evidence" value="ECO:0007669"/>
    <property type="project" value="InterPro"/>
</dbReference>
<dbReference type="Proteomes" id="UP000619265">
    <property type="component" value="Unassembled WGS sequence"/>
</dbReference>
<keyword evidence="3" id="KW-0813">Transport</keyword>
<dbReference type="PANTHER" id="PTHR33228:SF76">
    <property type="entry name" value="PROTEIN GLUTAMINE DUMPER 7"/>
    <property type="match status" value="1"/>
</dbReference>
<keyword evidence="6 8" id="KW-1133">Transmembrane helix</keyword>
<evidence type="ECO:0000313" key="9">
    <source>
        <dbReference type="EMBL" id="KAF5480092.1"/>
    </source>
</evidence>
<keyword evidence="4 8" id="KW-0812">Transmembrane</keyword>
<comment type="subcellular location">
    <subcellularLocation>
        <location evidence="1">Membrane</location>
        <topology evidence="1">Single-pass membrane protein</topology>
    </subcellularLocation>
</comment>
<accession>A0A833XY17</accession>
<dbReference type="Gramene" id="Jr01_09290_p1">
    <property type="protein sequence ID" value="cds.Jr01_09290_p1"/>
    <property type="gene ID" value="Jr01_09290"/>
</dbReference>
<evidence type="ECO:0000256" key="8">
    <source>
        <dbReference type="SAM" id="Phobius"/>
    </source>
</evidence>
<protein>
    <recommendedName>
        <fullName evidence="11">Protein GLUTAMINE DUMPER 5-like</fullName>
    </recommendedName>
</protein>
<name>A0A833XY17_JUGRE</name>
<evidence type="ECO:0000256" key="2">
    <source>
        <dbReference type="ARBA" id="ARBA00009977"/>
    </source>
</evidence>
<comment type="similarity">
    <text evidence="2">Belongs to the GLUTAMINE DUMPER 1 (TC 9.B.60) family.</text>
</comment>
<evidence type="ECO:0000256" key="1">
    <source>
        <dbReference type="ARBA" id="ARBA00004167"/>
    </source>
</evidence>
<reference evidence="9" key="2">
    <citation type="submission" date="2020-03" db="EMBL/GenBank/DDBJ databases">
        <title>Walnut 2.0.</title>
        <authorList>
            <person name="Marrano A."/>
            <person name="Britton M."/>
            <person name="Zimin A.V."/>
            <person name="Zaini P.A."/>
            <person name="Workman R."/>
            <person name="Puiu D."/>
            <person name="Bianco L."/>
            <person name="Allen B.J."/>
            <person name="Troggio M."/>
            <person name="Leslie C.A."/>
            <person name="Timp W."/>
            <person name="Dendekar A."/>
            <person name="Salzberg S.L."/>
            <person name="Neale D.B."/>
        </authorList>
    </citation>
    <scope>NUCLEOTIDE SEQUENCE</scope>
    <source>
        <tissue evidence="9">Leaves</tissue>
    </source>
</reference>
<dbReference type="GO" id="GO:0016020">
    <property type="term" value="C:membrane"/>
    <property type="evidence" value="ECO:0007669"/>
    <property type="project" value="UniProtKB-SubCell"/>
</dbReference>
<evidence type="ECO:0000256" key="6">
    <source>
        <dbReference type="ARBA" id="ARBA00022989"/>
    </source>
</evidence>
<dbReference type="InterPro" id="IPR040359">
    <property type="entry name" value="GDU"/>
</dbReference>
<comment type="caution">
    <text evidence="9">The sequence shown here is derived from an EMBL/GenBank/DDBJ whole genome shotgun (WGS) entry which is preliminary data.</text>
</comment>
<dbReference type="PANTHER" id="PTHR33228">
    <property type="entry name" value="PROTEIN GLUTAMINE DUMPER 4-RELATED"/>
    <property type="match status" value="1"/>
</dbReference>
<evidence type="ECO:0000313" key="10">
    <source>
        <dbReference type="Proteomes" id="UP000619265"/>
    </source>
</evidence>
<evidence type="ECO:0000256" key="3">
    <source>
        <dbReference type="ARBA" id="ARBA00022448"/>
    </source>
</evidence>
<sequence>INLTPYQILQIYIYIYLGKAIERERTDHSDQKMRPANNFTTTVDSGFGNWNSPIPYLFGGLALMLGLIAMALVILACSYRKYSLSDSSRPRDAEEKISAAQPVNMPVDSEPKIVVIMAGDDNPTYLAKPVSSTSHGADHEQV</sequence>
<evidence type="ECO:0008006" key="11">
    <source>
        <dbReference type="Google" id="ProtNLM"/>
    </source>
</evidence>
<dbReference type="GO" id="GO:0006865">
    <property type="term" value="P:amino acid transport"/>
    <property type="evidence" value="ECO:0007669"/>
    <property type="project" value="UniProtKB-KW"/>
</dbReference>
<dbReference type="AlphaFoldDB" id="A0A833XY17"/>